<dbReference type="NCBIfam" id="TIGR02727">
    <property type="entry name" value="MTHFS_bact"/>
    <property type="match status" value="1"/>
</dbReference>
<keyword evidence="3" id="KW-0067">ATP-binding</keyword>
<evidence type="ECO:0000256" key="1">
    <source>
        <dbReference type="ARBA" id="ARBA00010638"/>
    </source>
</evidence>
<dbReference type="InterPro" id="IPR037171">
    <property type="entry name" value="NagB/RpiA_transferase-like"/>
</dbReference>
<evidence type="ECO:0000313" key="4">
    <source>
        <dbReference type="EMBL" id="MPM16641.1"/>
    </source>
</evidence>
<dbReference type="InterPro" id="IPR024185">
    <property type="entry name" value="FTHF_cligase-like_sf"/>
</dbReference>
<proteinExistence type="inferred from homology"/>
<dbReference type="PIRSF" id="PIRSF006806">
    <property type="entry name" value="FTHF_cligase"/>
    <property type="match status" value="1"/>
</dbReference>
<dbReference type="SUPFAM" id="SSF100950">
    <property type="entry name" value="NagB/RpiA/CoA transferase-like"/>
    <property type="match status" value="1"/>
</dbReference>
<comment type="similarity">
    <text evidence="1">Belongs to the 5-formyltetrahydrofolate cyclo-ligase family.</text>
</comment>
<keyword evidence="2" id="KW-0547">Nucleotide-binding</keyword>
<protein>
    <recommendedName>
        <fullName evidence="5">5-formyltetrahydrofolate cyclo-ligase</fullName>
    </recommendedName>
</protein>
<dbReference type="EMBL" id="VSSQ01002650">
    <property type="protein sequence ID" value="MPM16641.1"/>
    <property type="molecule type" value="Genomic_DNA"/>
</dbReference>
<name>A0A644XLD6_9ZZZZ</name>
<evidence type="ECO:0000256" key="3">
    <source>
        <dbReference type="ARBA" id="ARBA00022840"/>
    </source>
</evidence>
<gene>
    <name evidence="4" type="primary">yqgN_6</name>
    <name evidence="4" type="ORF">SDC9_63022</name>
</gene>
<evidence type="ECO:0000256" key="2">
    <source>
        <dbReference type="ARBA" id="ARBA00022741"/>
    </source>
</evidence>
<sequence>MSTIEAEKTALRRTVRQVLAGMSSADRRASDQALFEAFLNLTQVKTAKSILLFRGVGLEPETANLISPLRDLGKIMCFPKSLPGSLLEIRQVEDESALVPGTYGIPEPGEECPLMEPGRLDLVLVPALCYDKHCFRLGQGGGYYDRFLERYSGYTVGFCRDAVLQENVPVGPHDRCVHCVLTEKRRFSRKA</sequence>
<accession>A0A644XLD6</accession>
<dbReference type="PANTHER" id="PTHR23407:SF1">
    <property type="entry name" value="5-FORMYLTETRAHYDROFOLATE CYCLO-LIGASE"/>
    <property type="match status" value="1"/>
</dbReference>
<dbReference type="Gene3D" id="3.40.50.10420">
    <property type="entry name" value="NagB/RpiA/CoA transferase-like"/>
    <property type="match status" value="1"/>
</dbReference>
<dbReference type="GO" id="GO:0009396">
    <property type="term" value="P:folic acid-containing compound biosynthetic process"/>
    <property type="evidence" value="ECO:0007669"/>
    <property type="project" value="TreeGrafter"/>
</dbReference>
<dbReference type="AlphaFoldDB" id="A0A644XLD6"/>
<reference evidence="4" key="1">
    <citation type="submission" date="2019-08" db="EMBL/GenBank/DDBJ databases">
        <authorList>
            <person name="Kucharzyk K."/>
            <person name="Murdoch R.W."/>
            <person name="Higgins S."/>
            <person name="Loffler F."/>
        </authorList>
    </citation>
    <scope>NUCLEOTIDE SEQUENCE</scope>
</reference>
<dbReference type="InterPro" id="IPR002698">
    <property type="entry name" value="FTHF_cligase"/>
</dbReference>
<dbReference type="PANTHER" id="PTHR23407">
    <property type="entry name" value="ATPASE INHIBITOR/5-FORMYLTETRAHYDROFOLATE CYCLO-LIGASE"/>
    <property type="match status" value="1"/>
</dbReference>
<comment type="caution">
    <text evidence="4">The sequence shown here is derived from an EMBL/GenBank/DDBJ whole genome shotgun (WGS) entry which is preliminary data.</text>
</comment>
<organism evidence="4">
    <name type="scientific">bioreactor metagenome</name>
    <dbReference type="NCBI Taxonomy" id="1076179"/>
    <lineage>
        <taxon>unclassified sequences</taxon>
        <taxon>metagenomes</taxon>
        <taxon>ecological metagenomes</taxon>
    </lineage>
</organism>
<dbReference type="GO" id="GO:0035999">
    <property type="term" value="P:tetrahydrofolate interconversion"/>
    <property type="evidence" value="ECO:0007669"/>
    <property type="project" value="TreeGrafter"/>
</dbReference>
<evidence type="ECO:0008006" key="5">
    <source>
        <dbReference type="Google" id="ProtNLM"/>
    </source>
</evidence>
<dbReference type="GO" id="GO:0030272">
    <property type="term" value="F:5-formyltetrahydrofolate cyclo-ligase activity"/>
    <property type="evidence" value="ECO:0007669"/>
    <property type="project" value="TreeGrafter"/>
</dbReference>
<dbReference type="GO" id="GO:0005524">
    <property type="term" value="F:ATP binding"/>
    <property type="evidence" value="ECO:0007669"/>
    <property type="project" value="UniProtKB-KW"/>
</dbReference>
<dbReference type="Pfam" id="PF01812">
    <property type="entry name" value="5-FTHF_cyc-lig"/>
    <property type="match status" value="1"/>
</dbReference>